<evidence type="ECO:0000313" key="2">
    <source>
        <dbReference type="EMBL" id="KAL0632855.1"/>
    </source>
</evidence>
<dbReference type="EMBL" id="JBBBZM010000148">
    <property type="protein sequence ID" value="KAL0632855.1"/>
    <property type="molecule type" value="Genomic_DNA"/>
</dbReference>
<dbReference type="InterPro" id="IPR046797">
    <property type="entry name" value="PDDEXK_12"/>
</dbReference>
<dbReference type="Pfam" id="PF20516">
    <property type="entry name" value="PDDEXK_12"/>
    <property type="match status" value="1"/>
</dbReference>
<evidence type="ECO:0000313" key="3">
    <source>
        <dbReference type="Proteomes" id="UP001447188"/>
    </source>
</evidence>
<proteinExistence type="predicted"/>
<keyword evidence="3" id="KW-1185">Reference proteome</keyword>
<organism evidence="2 3">
    <name type="scientific">Discina gigas</name>
    <dbReference type="NCBI Taxonomy" id="1032678"/>
    <lineage>
        <taxon>Eukaryota</taxon>
        <taxon>Fungi</taxon>
        <taxon>Dikarya</taxon>
        <taxon>Ascomycota</taxon>
        <taxon>Pezizomycotina</taxon>
        <taxon>Pezizomycetes</taxon>
        <taxon>Pezizales</taxon>
        <taxon>Discinaceae</taxon>
        <taxon>Discina</taxon>
    </lineage>
</organism>
<comment type="caution">
    <text evidence="2">The sequence shown here is derived from an EMBL/GenBank/DDBJ whole genome shotgun (WGS) entry which is preliminary data.</text>
</comment>
<feature type="domain" description="PD-(D/E)XK nuclease-like" evidence="1">
    <location>
        <begin position="17"/>
        <end position="132"/>
    </location>
</feature>
<accession>A0ABR3GAB1</accession>
<name>A0ABR3GAB1_9PEZI</name>
<evidence type="ECO:0000259" key="1">
    <source>
        <dbReference type="Pfam" id="PF20516"/>
    </source>
</evidence>
<gene>
    <name evidence="2" type="ORF">Q9L58_008284</name>
</gene>
<sequence length="159" mass="17222">MIIQRNIAVNVFTDPAIAESIIPCGIEVKSCNGDGEATAEYQLSIWAAKTLELSRTLAGAEPGVTNVDIAVGIAVRAHVWSLYVSFWDPAGAPGRKRKITTYGLVGVAGTDTLYGLFKVLRFIGEFQRWATEDALPDWRDRVLAAVDRLDVSANAKSVL</sequence>
<dbReference type="Proteomes" id="UP001447188">
    <property type="component" value="Unassembled WGS sequence"/>
</dbReference>
<protein>
    <recommendedName>
        <fullName evidence="1">PD-(D/E)XK nuclease-like domain-containing protein</fullName>
    </recommendedName>
</protein>
<reference evidence="2 3" key="1">
    <citation type="submission" date="2024-02" db="EMBL/GenBank/DDBJ databases">
        <title>Discinaceae phylogenomics.</title>
        <authorList>
            <person name="Dirks A.C."/>
            <person name="James T.Y."/>
        </authorList>
    </citation>
    <scope>NUCLEOTIDE SEQUENCE [LARGE SCALE GENOMIC DNA]</scope>
    <source>
        <strain evidence="2 3">ACD0624</strain>
    </source>
</reference>